<dbReference type="EMBL" id="JAGPXD010000007">
    <property type="protein sequence ID" value="KAH7347710.1"/>
    <property type="molecule type" value="Genomic_DNA"/>
</dbReference>
<name>A0A8K0TAM9_9PEZI</name>
<keyword evidence="6" id="KW-1185">Reference proteome</keyword>
<organism evidence="5 6">
    <name type="scientific">Plectosphaerella cucumerina</name>
    <dbReference type="NCBI Taxonomy" id="40658"/>
    <lineage>
        <taxon>Eukaryota</taxon>
        <taxon>Fungi</taxon>
        <taxon>Dikarya</taxon>
        <taxon>Ascomycota</taxon>
        <taxon>Pezizomycotina</taxon>
        <taxon>Sordariomycetes</taxon>
        <taxon>Hypocreomycetidae</taxon>
        <taxon>Glomerellales</taxon>
        <taxon>Plectosphaerellaceae</taxon>
        <taxon>Plectosphaerella</taxon>
    </lineage>
</organism>
<feature type="region of interest" description="Disordered" evidence="3">
    <location>
        <begin position="87"/>
        <end position="146"/>
    </location>
</feature>
<dbReference type="SUPFAM" id="SSF57701">
    <property type="entry name" value="Zn2/Cys6 DNA-binding domain"/>
    <property type="match status" value="1"/>
</dbReference>
<dbReference type="SMART" id="SM00066">
    <property type="entry name" value="GAL4"/>
    <property type="match status" value="1"/>
</dbReference>
<dbReference type="InterPro" id="IPR001138">
    <property type="entry name" value="Zn2Cys6_DnaBD"/>
</dbReference>
<dbReference type="Pfam" id="PF11951">
    <property type="entry name" value="Fungal_trans_2"/>
    <property type="match status" value="1"/>
</dbReference>
<evidence type="ECO:0000256" key="3">
    <source>
        <dbReference type="SAM" id="MobiDB-lite"/>
    </source>
</evidence>
<dbReference type="Proteomes" id="UP000813385">
    <property type="component" value="Unassembled WGS sequence"/>
</dbReference>
<evidence type="ECO:0000313" key="6">
    <source>
        <dbReference type="Proteomes" id="UP000813385"/>
    </source>
</evidence>
<dbReference type="Gene3D" id="4.10.240.10">
    <property type="entry name" value="Zn(2)-C6 fungal-type DNA-binding domain"/>
    <property type="match status" value="1"/>
</dbReference>
<dbReference type="OrthoDB" id="4525710at2759"/>
<evidence type="ECO:0000313" key="5">
    <source>
        <dbReference type="EMBL" id="KAH7347710.1"/>
    </source>
</evidence>
<dbReference type="PROSITE" id="PS50048">
    <property type="entry name" value="ZN2_CY6_FUNGAL_2"/>
    <property type="match status" value="1"/>
</dbReference>
<accession>A0A8K0TAM9</accession>
<dbReference type="PANTHER" id="PTHR37534:SF2">
    <property type="entry name" value="N-ACETYLTRANSFERASE DOMAIN-CONTAINING PROTEIN"/>
    <property type="match status" value="1"/>
</dbReference>
<proteinExistence type="predicted"/>
<gene>
    <name evidence="5" type="ORF">B0T11DRAFT_291744</name>
</gene>
<dbReference type="PANTHER" id="PTHR37534">
    <property type="entry name" value="TRANSCRIPTIONAL ACTIVATOR PROTEIN UGA3"/>
    <property type="match status" value="1"/>
</dbReference>
<dbReference type="GO" id="GO:0000981">
    <property type="term" value="F:DNA-binding transcription factor activity, RNA polymerase II-specific"/>
    <property type="evidence" value="ECO:0007669"/>
    <property type="project" value="InterPro"/>
</dbReference>
<dbReference type="CDD" id="cd00067">
    <property type="entry name" value="GAL4"/>
    <property type="match status" value="1"/>
</dbReference>
<reference evidence="5" key="1">
    <citation type="journal article" date="2021" name="Nat. Commun.">
        <title>Genetic determinants of endophytism in the Arabidopsis root mycobiome.</title>
        <authorList>
            <person name="Mesny F."/>
            <person name="Miyauchi S."/>
            <person name="Thiergart T."/>
            <person name="Pickel B."/>
            <person name="Atanasova L."/>
            <person name="Karlsson M."/>
            <person name="Huettel B."/>
            <person name="Barry K.W."/>
            <person name="Haridas S."/>
            <person name="Chen C."/>
            <person name="Bauer D."/>
            <person name="Andreopoulos W."/>
            <person name="Pangilinan J."/>
            <person name="LaButti K."/>
            <person name="Riley R."/>
            <person name="Lipzen A."/>
            <person name="Clum A."/>
            <person name="Drula E."/>
            <person name="Henrissat B."/>
            <person name="Kohler A."/>
            <person name="Grigoriev I.V."/>
            <person name="Martin F.M."/>
            <person name="Hacquard S."/>
        </authorList>
    </citation>
    <scope>NUCLEOTIDE SEQUENCE</scope>
    <source>
        <strain evidence="5">MPI-CAGE-AT-0016</strain>
    </source>
</reference>
<dbReference type="InterPro" id="IPR036864">
    <property type="entry name" value="Zn2-C6_fun-type_DNA-bd_sf"/>
</dbReference>
<evidence type="ECO:0000256" key="1">
    <source>
        <dbReference type="ARBA" id="ARBA00004123"/>
    </source>
</evidence>
<dbReference type="GO" id="GO:0045944">
    <property type="term" value="P:positive regulation of transcription by RNA polymerase II"/>
    <property type="evidence" value="ECO:0007669"/>
    <property type="project" value="TreeGrafter"/>
</dbReference>
<evidence type="ECO:0000259" key="4">
    <source>
        <dbReference type="PROSITE" id="PS50048"/>
    </source>
</evidence>
<dbReference type="GO" id="GO:0000976">
    <property type="term" value="F:transcription cis-regulatory region binding"/>
    <property type="evidence" value="ECO:0007669"/>
    <property type="project" value="TreeGrafter"/>
</dbReference>
<sequence length="622" mass="69359">MEKPKRVACHRCRSKHLKCNGAWPECGRCNTLGLSCRYQSPVRFVNWSEQEFQANQKWVRSSAKTFCIDKSVPSAAWRPLAGLLDHSEDDLPADDTGRGSPISIISEHDSTAEPWDETTELPEGGISTDHRLPVSHHEPPSESHRHDFLEDSALSLQDPGTTKLSESPQVIRGLTDTHPAYSDQTSPSIPTPSTSYANDPLAILSQNLLRYFHIPSISHGPYASSSNTTNPTTHIPSLKARKFPLVDFLEAYLFKYFIDDVAPWLDIADPDRYFELVVPIIARSNPPLLCAVLALAARHLLSAPPGPAPTGRRCYKAAVRARVSKISVIELVVECLPSLRAYDASPEDERPGLLTTLVLLRQAELLDRDCGPADRCFSPSAGTSADIFLPVFNNIVQGPEFERMMRRSGLAQAAYMLALRQEMYYSMASGRPPSVALAGCPPFHPFAYEMTVNMIRVLGACWCNERAGRAPAEVLDQLMQRQRDLKDDILLGIRPIFEHRASLADDGIPTLWYASKTEVYLVQLSKIALAILVNSRPRDELSDVMNGRNHVDSMRDLLRDTFAIALGRGESPHAMFHASMMAKLLRDTPVGEEAGAILQRCTERLKEMKIWPFRHIVELHWG</sequence>
<dbReference type="InterPro" id="IPR021858">
    <property type="entry name" value="Fun_TF"/>
</dbReference>
<comment type="subcellular location">
    <subcellularLocation>
        <location evidence="1">Nucleus</location>
    </subcellularLocation>
</comment>
<dbReference type="GO" id="GO:0005634">
    <property type="term" value="C:nucleus"/>
    <property type="evidence" value="ECO:0007669"/>
    <property type="project" value="UniProtKB-SubCell"/>
</dbReference>
<dbReference type="AlphaFoldDB" id="A0A8K0TAM9"/>
<protein>
    <recommendedName>
        <fullName evidence="4">Zn(2)-C6 fungal-type domain-containing protein</fullName>
    </recommendedName>
</protein>
<feature type="compositionally biased region" description="Basic and acidic residues" evidence="3">
    <location>
        <begin position="128"/>
        <end position="146"/>
    </location>
</feature>
<keyword evidence="2" id="KW-0539">Nucleus</keyword>
<dbReference type="GO" id="GO:0008270">
    <property type="term" value="F:zinc ion binding"/>
    <property type="evidence" value="ECO:0007669"/>
    <property type="project" value="InterPro"/>
</dbReference>
<dbReference type="PROSITE" id="PS00463">
    <property type="entry name" value="ZN2_CY6_FUNGAL_1"/>
    <property type="match status" value="1"/>
</dbReference>
<comment type="caution">
    <text evidence="5">The sequence shown here is derived from an EMBL/GenBank/DDBJ whole genome shotgun (WGS) entry which is preliminary data.</text>
</comment>
<dbReference type="Pfam" id="PF00172">
    <property type="entry name" value="Zn_clus"/>
    <property type="match status" value="1"/>
</dbReference>
<evidence type="ECO:0000256" key="2">
    <source>
        <dbReference type="ARBA" id="ARBA00023242"/>
    </source>
</evidence>
<feature type="domain" description="Zn(2)-C6 fungal-type" evidence="4">
    <location>
        <begin position="8"/>
        <end position="38"/>
    </location>
</feature>